<evidence type="ECO:0000256" key="4">
    <source>
        <dbReference type="ARBA" id="ARBA00022821"/>
    </source>
</evidence>
<proteinExistence type="inferred from homology"/>
<evidence type="ECO:0000256" key="1">
    <source>
        <dbReference type="ARBA" id="ARBA00004141"/>
    </source>
</evidence>
<comment type="caution">
    <text evidence="10">The sequence shown here is derived from an EMBL/GenBank/DDBJ whole genome shotgun (WGS) entry which is preliminary data.</text>
</comment>
<keyword evidence="5 9" id="KW-1133">Transmembrane helix</keyword>
<comment type="subcellular location">
    <subcellularLocation>
        <location evidence="1">Membrane</location>
        <topology evidence="1">Multi-pass membrane protein</topology>
    </subcellularLocation>
</comment>
<evidence type="ECO:0000256" key="7">
    <source>
        <dbReference type="ARBA" id="ARBA00023265"/>
    </source>
</evidence>
<keyword evidence="4" id="KW-0611">Plant defense</keyword>
<dbReference type="PANTHER" id="PTHR31942">
    <property type="entry name" value="MLO-LIKE PROTEIN 1"/>
    <property type="match status" value="1"/>
</dbReference>
<feature type="transmembrane region" description="Helical" evidence="9">
    <location>
        <begin position="6"/>
        <end position="25"/>
    </location>
</feature>
<evidence type="ECO:0000313" key="11">
    <source>
        <dbReference type="Proteomes" id="UP001604336"/>
    </source>
</evidence>
<dbReference type="AlphaFoldDB" id="A0ABD1P9F1"/>
<evidence type="ECO:0000313" key="10">
    <source>
        <dbReference type="EMBL" id="KAL2460517.1"/>
    </source>
</evidence>
<keyword evidence="11" id="KW-1185">Reference proteome</keyword>
<dbReference type="GO" id="GO:0016020">
    <property type="term" value="C:membrane"/>
    <property type="evidence" value="ECO:0007669"/>
    <property type="project" value="UniProtKB-SubCell"/>
</dbReference>
<evidence type="ECO:0000256" key="8">
    <source>
        <dbReference type="SAM" id="MobiDB-lite"/>
    </source>
</evidence>
<dbReference type="Proteomes" id="UP001604336">
    <property type="component" value="Unassembled WGS sequence"/>
</dbReference>
<dbReference type="InterPro" id="IPR004326">
    <property type="entry name" value="Mlo"/>
</dbReference>
<evidence type="ECO:0000256" key="6">
    <source>
        <dbReference type="ARBA" id="ARBA00023136"/>
    </source>
</evidence>
<evidence type="ECO:0000256" key="5">
    <source>
        <dbReference type="ARBA" id="ARBA00022989"/>
    </source>
</evidence>
<accession>A0ABD1P9F1</accession>
<dbReference type="Pfam" id="PF03094">
    <property type="entry name" value="Mlo"/>
    <property type="match status" value="2"/>
</dbReference>
<protein>
    <submittedName>
        <fullName evidence="10">MLO-like protein 4</fullName>
    </submittedName>
</protein>
<feature type="transmembrane region" description="Helical" evidence="9">
    <location>
        <begin position="32"/>
        <end position="55"/>
    </location>
</feature>
<evidence type="ECO:0000256" key="2">
    <source>
        <dbReference type="ARBA" id="ARBA00006574"/>
    </source>
</evidence>
<keyword evidence="7" id="KW-0568">Pathogenesis-related protein</keyword>
<gene>
    <name evidence="10" type="ORF">Adt_43937</name>
</gene>
<reference evidence="11" key="1">
    <citation type="submission" date="2024-07" db="EMBL/GenBank/DDBJ databases">
        <title>Two chromosome-level genome assemblies of Korean endemic species Abeliophyllum distichum and Forsythia ovata (Oleaceae).</title>
        <authorList>
            <person name="Jang H."/>
        </authorList>
    </citation>
    <scope>NUCLEOTIDE SEQUENCE [LARGE SCALE GENOMIC DNA]</scope>
</reference>
<evidence type="ECO:0000256" key="3">
    <source>
        <dbReference type="ARBA" id="ARBA00022692"/>
    </source>
</evidence>
<sequence>MEDEFYRIVGISWPLWGYAILCIFINIHGLNIYFWLSFIPAILVMLVGTKLQHVVSLLALEIVEPQGPSIGTQFISFQNAFEMATFIWSLWGFKHRSCLMNNHAMIIVRLTSGVMVQFWCSYSTVPLNVIITQMGSRCKKALIAESVRESLHSWCKRVKERSKTTNSITTRSTCSLESTIDEGDEIITVASGTISPCSSSNSLTNLDADELPTGHQECSVEGSNPIEHEVSFRDMQCSSEQPANFEDENVDDIGEDKTETLLELFQKT</sequence>
<dbReference type="PANTHER" id="PTHR31942:SF9">
    <property type="entry name" value="MLO-LIKE PROTEIN 4"/>
    <property type="match status" value="1"/>
</dbReference>
<feature type="compositionally biased region" description="Acidic residues" evidence="8">
    <location>
        <begin position="245"/>
        <end position="254"/>
    </location>
</feature>
<keyword evidence="6 9" id="KW-0472">Membrane</keyword>
<dbReference type="GO" id="GO:0006952">
    <property type="term" value="P:defense response"/>
    <property type="evidence" value="ECO:0007669"/>
    <property type="project" value="UniProtKB-KW"/>
</dbReference>
<name>A0ABD1P9F1_9LAMI</name>
<keyword evidence="3 9" id="KW-0812">Transmembrane</keyword>
<organism evidence="10 11">
    <name type="scientific">Abeliophyllum distichum</name>
    <dbReference type="NCBI Taxonomy" id="126358"/>
    <lineage>
        <taxon>Eukaryota</taxon>
        <taxon>Viridiplantae</taxon>
        <taxon>Streptophyta</taxon>
        <taxon>Embryophyta</taxon>
        <taxon>Tracheophyta</taxon>
        <taxon>Spermatophyta</taxon>
        <taxon>Magnoliopsida</taxon>
        <taxon>eudicotyledons</taxon>
        <taxon>Gunneridae</taxon>
        <taxon>Pentapetalae</taxon>
        <taxon>asterids</taxon>
        <taxon>lamiids</taxon>
        <taxon>Lamiales</taxon>
        <taxon>Oleaceae</taxon>
        <taxon>Forsythieae</taxon>
        <taxon>Abeliophyllum</taxon>
    </lineage>
</organism>
<dbReference type="EMBL" id="JBFOLK010000014">
    <property type="protein sequence ID" value="KAL2460517.1"/>
    <property type="molecule type" value="Genomic_DNA"/>
</dbReference>
<comment type="similarity">
    <text evidence="2">Belongs to the MLO family.</text>
</comment>
<feature type="region of interest" description="Disordered" evidence="8">
    <location>
        <begin position="237"/>
        <end position="257"/>
    </location>
</feature>
<evidence type="ECO:0000256" key="9">
    <source>
        <dbReference type="SAM" id="Phobius"/>
    </source>
</evidence>